<feature type="binding site" evidence="3">
    <location>
        <position position="106"/>
    </location>
    <ligand>
        <name>Mg(2+)</name>
        <dbReference type="ChEBI" id="CHEBI:18420"/>
    </ligand>
</feature>
<dbReference type="GO" id="GO:0005886">
    <property type="term" value="C:plasma membrane"/>
    <property type="evidence" value="ECO:0007669"/>
    <property type="project" value="TreeGrafter"/>
</dbReference>
<dbReference type="GO" id="GO:0009366">
    <property type="term" value="C:enterobactin synthetase complex"/>
    <property type="evidence" value="ECO:0007669"/>
    <property type="project" value="InterPro"/>
</dbReference>
<evidence type="ECO:0000259" key="5">
    <source>
        <dbReference type="Pfam" id="PF17837"/>
    </source>
</evidence>
<dbReference type="SUPFAM" id="SSF56214">
    <property type="entry name" value="4'-phosphopantetheinyl transferase"/>
    <property type="match status" value="1"/>
</dbReference>
<proteinExistence type="predicted"/>
<dbReference type="InterPro" id="IPR041354">
    <property type="entry name" value="4PPT_N"/>
</dbReference>
<accession>A0A9W6PHB3</accession>
<dbReference type="GO" id="GO:0000287">
    <property type="term" value="F:magnesium ion binding"/>
    <property type="evidence" value="ECO:0007669"/>
    <property type="project" value="InterPro"/>
</dbReference>
<feature type="binding site" evidence="2">
    <location>
        <begin position="83"/>
        <end position="84"/>
    </location>
    <ligand>
        <name>CoA</name>
        <dbReference type="ChEBI" id="CHEBI:57287"/>
    </ligand>
</feature>
<feature type="binding site" evidence="2">
    <location>
        <position position="47"/>
    </location>
    <ligand>
        <name>CoA</name>
        <dbReference type="ChEBI" id="CHEBI:57287"/>
    </ligand>
</feature>
<feature type="binding site" evidence="3">
    <location>
        <position position="105"/>
    </location>
    <ligand>
        <name>Mg(2+)</name>
        <dbReference type="ChEBI" id="CHEBI:18420"/>
    </ligand>
</feature>
<dbReference type="PRINTS" id="PR01399">
    <property type="entry name" value="ENTSNTHTASED"/>
</dbReference>
<dbReference type="GO" id="GO:0008897">
    <property type="term" value="F:holo-[acyl-carrier-protein] synthase activity"/>
    <property type="evidence" value="ECO:0007669"/>
    <property type="project" value="InterPro"/>
</dbReference>
<evidence type="ECO:0000256" key="1">
    <source>
        <dbReference type="ARBA" id="ARBA00022679"/>
    </source>
</evidence>
<gene>
    <name evidence="6" type="ORF">Kpho01_30410</name>
</gene>
<organism evidence="6 7">
    <name type="scientific">Kitasatospora phosalacinea</name>
    <dbReference type="NCBI Taxonomy" id="2065"/>
    <lineage>
        <taxon>Bacteria</taxon>
        <taxon>Bacillati</taxon>
        <taxon>Actinomycetota</taxon>
        <taxon>Actinomycetes</taxon>
        <taxon>Kitasatosporales</taxon>
        <taxon>Streptomycetaceae</taxon>
        <taxon>Kitasatospora</taxon>
    </lineage>
</organism>
<reference evidence="6" key="1">
    <citation type="submission" date="2023-02" db="EMBL/GenBank/DDBJ databases">
        <title>Kitasatospora phosalacinea NBRC 14362.</title>
        <authorList>
            <person name="Ichikawa N."/>
            <person name="Sato H."/>
            <person name="Tonouchi N."/>
        </authorList>
    </citation>
    <scope>NUCLEOTIDE SEQUENCE</scope>
    <source>
        <strain evidence="6">NBRC 14362</strain>
    </source>
</reference>
<feature type="domain" description="4'-phosphopantetheinyl transferase N-terminal" evidence="5">
    <location>
        <begin position="28"/>
        <end position="94"/>
    </location>
</feature>
<evidence type="ECO:0000313" key="7">
    <source>
        <dbReference type="Proteomes" id="UP001165143"/>
    </source>
</evidence>
<dbReference type="PANTHER" id="PTHR38096:SF1">
    <property type="entry name" value="ENTEROBACTIN SYNTHASE COMPONENT D"/>
    <property type="match status" value="1"/>
</dbReference>
<dbReference type="Proteomes" id="UP001165143">
    <property type="component" value="Unassembled WGS sequence"/>
</dbReference>
<comment type="caution">
    <text evidence="6">The sequence shown here is derived from an EMBL/GenBank/DDBJ whole genome shotgun (WGS) entry which is preliminary data.</text>
</comment>
<dbReference type="RefSeq" id="WP_033253382.1">
    <property type="nucleotide sequence ID" value="NZ_BSRX01000016.1"/>
</dbReference>
<evidence type="ECO:0000259" key="4">
    <source>
        <dbReference type="Pfam" id="PF01648"/>
    </source>
</evidence>
<dbReference type="Gene3D" id="3.90.470.20">
    <property type="entry name" value="4'-phosphopantetheinyl transferase domain"/>
    <property type="match status" value="1"/>
</dbReference>
<evidence type="ECO:0000313" key="6">
    <source>
        <dbReference type="EMBL" id="GLW55030.1"/>
    </source>
</evidence>
<dbReference type="Pfam" id="PF01648">
    <property type="entry name" value="ACPS"/>
    <property type="match status" value="1"/>
</dbReference>
<feature type="binding site" evidence="3">
    <location>
        <position position="107"/>
    </location>
    <ligand>
        <name>Mg(2+)</name>
        <dbReference type="ChEBI" id="CHEBI:18420"/>
    </ligand>
</feature>
<dbReference type="AlphaFoldDB" id="A0A9W6PHB3"/>
<dbReference type="EMBL" id="BSRX01000016">
    <property type="protein sequence ID" value="GLW55030.1"/>
    <property type="molecule type" value="Genomic_DNA"/>
</dbReference>
<evidence type="ECO:0000256" key="3">
    <source>
        <dbReference type="PIRSR" id="PIRSR603542-2"/>
    </source>
</evidence>
<dbReference type="PANTHER" id="PTHR38096">
    <property type="entry name" value="ENTEROBACTIN SYNTHASE COMPONENT D"/>
    <property type="match status" value="1"/>
</dbReference>
<dbReference type="InterPro" id="IPR003542">
    <property type="entry name" value="Enbac_synth_compD-like"/>
</dbReference>
<dbReference type="GO" id="GO:0009239">
    <property type="term" value="P:enterobactin biosynthetic process"/>
    <property type="evidence" value="ECO:0007669"/>
    <property type="project" value="InterPro"/>
</dbReference>
<keyword evidence="3" id="KW-0460">Magnesium</keyword>
<feature type="binding site" evidence="2">
    <location>
        <position position="39"/>
    </location>
    <ligand>
        <name>CoA</name>
        <dbReference type="ChEBI" id="CHEBI:57287"/>
    </ligand>
</feature>
<dbReference type="InterPro" id="IPR037143">
    <property type="entry name" value="4-PPantetheinyl_Trfase_dom_sf"/>
</dbReference>
<keyword evidence="1 6" id="KW-0808">Transferase</keyword>
<feature type="binding site" evidence="2">
    <location>
        <position position="154"/>
    </location>
    <ligand>
        <name>CoA</name>
        <dbReference type="ChEBI" id="CHEBI:57287"/>
    </ligand>
</feature>
<comment type="cofactor">
    <cofactor evidence="3">
        <name>Mg(2+)</name>
        <dbReference type="ChEBI" id="CHEBI:18420"/>
    </cofactor>
</comment>
<feature type="binding site" evidence="2">
    <location>
        <position position="105"/>
    </location>
    <ligand>
        <name>CoA</name>
        <dbReference type="ChEBI" id="CHEBI:57287"/>
    </ligand>
</feature>
<keyword evidence="3" id="KW-0479">Metal-binding</keyword>
<protein>
    <submittedName>
        <fullName evidence="6">4'-phosphopantetheinyl transferase</fullName>
    </submittedName>
</protein>
<dbReference type="InterPro" id="IPR008278">
    <property type="entry name" value="4-PPantetheinyl_Trfase_dom"/>
</dbReference>
<evidence type="ECO:0000256" key="2">
    <source>
        <dbReference type="PIRSR" id="PIRSR603542-1"/>
    </source>
</evidence>
<name>A0A9W6PHB3_9ACTN</name>
<sequence>MIRHLLPGRVACWDSFGDRPHAALHRAEAAAVRGAAPKRRQEFANGRYCAHRALRRLGVPAAAVPAGDRGAPRWPDSVVGSITHCRGYTAAAVARSTDVLSLGIDAEPHRPLPEDVLEFVARPEERSRVRELLAARPGVHWDRLLFSAKESVYKTWYPVAGRFLGFQEAEVVIDPVAGTFRALVPDTGAAGPGLPGALAGRWEVGNDLVVTAIAVPAPEGER</sequence>
<feature type="binding site" evidence="2">
    <location>
        <position position="150"/>
    </location>
    <ligand>
        <name>CoA</name>
        <dbReference type="ChEBI" id="CHEBI:57287"/>
    </ligand>
</feature>
<feature type="domain" description="4'-phosphopantetheinyl transferase" evidence="4">
    <location>
        <begin position="101"/>
        <end position="177"/>
    </location>
</feature>
<feature type="binding site" evidence="2">
    <location>
        <position position="164"/>
    </location>
    <ligand>
        <name>CoA</name>
        <dbReference type="ChEBI" id="CHEBI:57287"/>
    </ligand>
</feature>
<dbReference type="Pfam" id="PF17837">
    <property type="entry name" value="4PPT_N"/>
    <property type="match status" value="1"/>
</dbReference>